<name>A0A8D9B334_9HEMI</name>
<dbReference type="GO" id="GO:0005634">
    <property type="term" value="C:nucleus"/>
    <property type="evidence" value="ECO:0007669"/>
    <property type="project" value="UniProtKB-SubCell"/>
</dbReference>
<comment type="cofactor">
    <cofactor evidence="1">
        <name>[4Fe-4S] cluster</name>
        <dbReference type="ChEBI" id="CHEBI:49883"/>
    </cofactor>
</comment>
<dbReference type="InterPro" id="IPR012337">
    <property type="entry name" value="RNaseH-like_sf"/>
</dbReference>
<dbReference type="GO" id="GO:0046872">
    <property type="term" value="F:metal ion binding"/>
    <property type="evidence" value="ECO:0007669"/>
    <property type="project" value="UniProtKB-KW"/>
</dbReference>
<dbReference type="PANTHER" id="PTHR11472">
    <property type="entry name" value="DNA REPAIR DEAD HELICASE RAD3/XP-D SUBFAMILY MEMBER"/>
    <property type="match status" value="1"/>
</dbReference>
<evidence type="ECO:0000256" key="14">
    <source>
        <dbReference type="ARBA" id="ARBA00023235"/>
    </source>
</evidence>
<keyword evidence="14" id="KW-0413">Isomerase</keyword>
<dbReference type="GO" id="GO:0051539">
    <property type="term" value="F:4 iron, 4 sulfur cluster binding"/>
    <property type="evidence" value="ECO:0007669"/>
    <property type="project" value="UniProtKB-KW"/>
</dbReference>
<dbReference type="GO" id="GO:0006289">
    <property type="term" value="P:nucleotide-excision repair"/>
    <property type="evidence" value="ECO:0007669"/>
    <property type="project" value="TreeGrafter"/>
</dbReference>
<proteinExistence type="inferred from homology"/>
<feature type="compositionally biased region" description="Low complexity" evidence="19">
    <location>
        <begin position="137"/>
        <end position="146"/>
    </location>
</feature>
<evidence type="ECO:0000256" key="17">
    <source>
        <dbReference type="ARBA" id="ARBA00048954"/>
    </source>
</evidence>
<evidence type="ECO:0000256" key="13">
    <source>
        <dbReference type="ARBA" id="ARBA00023204"/>
    </source>
</evidence>
<dbReference type="SUPFAM" id="SSF52540">
    <property type="entry name" value="P-loop containing nucleoside triphosphate hydrolases"/>
    <property type="match status" value="2"/>
</dbReference>
<evidence type="ECO:0000256" key="11">
    <source>
        <dbReference type="ARBA" id="ARBA00023004"/>
    </source>
</evidence>
<evidence type="ECO:0000256" key="9">
    <source>
        <dbReference type="ARBA" id="ARBA00022806"/>
    </source>
</evidence>
<comment type="subcellular location">
    <subcellularLocation>
        <location evidence="2">Nucleus</location>
    </subcellularLocation>
</comment>
<dbReference type="PROSITE" id="PS50879">
    <property type="entry name" value="RNASE_H_1"/>
    <property type="match status" value="1"/>
</dbReference>
<evidence type="ECO:0000256" key="1">
    <source>
        <dbReference type="ARBA" id="ARBA00001966"/>
    </source>
</evidence>
<feature type="compositionally biased region" description="Basic and acidic residues" evidence="19">
    <location>
        <begin position="853"/>
        <end position="867"/>
    </location>
</feature>
<accession>A0A8D9B334</accession>
<dbReference type="InterPro" id="IPR002156">
    <property type="entry name" value="RNaseH_domain"/>
</dbReference>
<evidence type="ECO:0000256" key="18">
    <source>
        <dbReference type="ARBA" id="ARBA00082714"/>
    </source>
</evidence>
<dbReference type="InterPro" id="IPR045028">
    <property type="entry name" value="DinG/Rad3-like"/>
</dbReference>
<keyword evidence="5" id="KW-0479">Metal-binding</keyword>
<evidence type="ECO:0000313" key="22">
    <source>
        <dbReference type="EMBL" id="CAG6775570.1"/>
    </source>
</evidence>
<keyword evidence="12" id="KW-0411">Iron-sulfur</keyword>
<evidence type="ECO:0000259" key="21">
    <source>
        <dbReference type="PROSITE" id="PS51193"/>
    </source>
</evidence>
<dbReference type="NCBIfam" id="TIGR00604">
    <property type="entry name" value="rad3"/>
    <property type="match status" value="1"/>
</dbReference>
<keyword evidence="13" id="KW-0234">DNA repair</keyword>
<keyword evidence="11" id="KW-0408">Iron</keyword>
<dbReference type="PROSITE" id="PS00690">
    <property type="entry name" value="DEAH_ATP_HELICASE"/>
    <property type="match status" value="1"/>
</dbReference>
<dbReference type="GO" id="GO:0016818">
    <property type="term" value="F:hydrolase activity, acting on acid anhydrides, in phosphorus-containing anhydrides"/>
    <property type="evidence" value="ECO:0007669"/>
    <property type="project" value="InterPro"/>
</dbReference>
<reference evidence="22" key="1">
    <citation type="submission" date="2021-05" db="EMBL/GenBank/DDBJ databases">
        <authorList>
            <person name="Alioto T."/>
            <person name="Alioto T."/>
            <person name="Gomez Garrido J."/>
        </authorList>
    </citation>
    <scope>NUCLEOTIDE SEQUENCE</scope>
</reference>
<dbReference type="SMART" id="SM00491">
    <property type="entry name" value="HELICc2"/>
    <property type="match status" value="1"/>
</dbReference>
<organism evidence="22">
    <name type="scientific">Cacopsylla melanoneura</name>
    <dbReference type="NCBI Taxonomy" id="428564"/>
    <lineage>
        <taxon>Eukaryota</taxon>
        <taxon>Metazoa</taxon>
        <taxon>Ecdysozoa</taxon>
        <taxon>Arthropoda</taxon>
        <taxon>Hexapoda</taxon>
        <taxon>Insecta</taxon>
        <taxon>Pterygota</taxon>
        <taxon>Neoptera</taxon>
        <taxon>Paraneoptera</taxon>
        <taxon>Hemiptera</taxon>
        <taxon>Sternorrhyncha</taxon>
        <taxon>Psylloidea</taxon>
        <taxon>Psyllidae</taxon>
        <taxon>Psyllinae</taxon>
        <taxon>Cacopsylla</taxon>
    </lineage>
</organism>
<dbReference type="GO" id="GO:0005524">
    <property type="term" value="F:ATP binding"/>
    <property type="evidence" value="ECO:0007669"/>
    <property type="project" value="UniProtKB-KW"/>
</dbReference>
<dbReference type="EC" id="5.6.2.3" evidence="16"/>
<evidence type="ECO:0000256" key="19">
    <source>
        <dbReference type="SAM" id="MobiDB-lite"/>
    </source>
</evidence>
<dbReference type="PANTHER" id="PTHR11472:SF47">
    <property type="entry name" value="FANCONI ANEMIA GROUP J PROTEIN"/>
    <property type="match status" value="1"/>
</dbReference>
<comment type="similarity">
    <text evidence="3">Belongs to the DEAD box helicase family. DEAH subfamily.</text>
</comment>
<feature type="region of interest" description="Disordered" evidence="19">
    <location>
        <begin position="115"/>
        <end position="157"/>
    </location>
</feature>
<dbReference type="InterPro" id="IPR006555">
    <property type="entry name" value="ATP-dep_Helicase_C"/>
</dbReference>
<keyword evidence="8" id="KW-0378">Hydrolase</keyword>
<dbReference type="Gene3D" id="3.40.50.300">
    <property type="entry name" value="P-loop containing nucleotide triphosphate hydrolases"/>
    <property type="match status" value="3"/>
</dbReference>
<evidence type="ECO:0000256" key="5">
    <source>
        <dbReference type="ARBA" id="ARBA00022723"/>
    </source>
</evidence>
<evidence type="ECO:0000256" key="2">
    <source>
        <dbReference type="ARBA" id="ARBA00004123"/>
    </source>
</evidence>
<feature type="domain" description="Helicase ATP-binding" evidence="21">
    <location>
        <begin position="34"/>
        <end position="416"/>
    </location>
</feature>
<feature type="region of interest" description="Disordered" evidence="19">
    <location>
        <begin position="183"/>
        <end position="204"/>
    </location>
</feature>
<dbReference type="Pfam" id="PF06733">
    <property type="entry name" value="DEAD_2"/>
    <property type="match status" value="1"/>
</dbReference>
<dbReference type="Gene3D" id="3.30.420.10">
    <property type="entry name" value="Ribonuclease H-like superfamily/Ribonuclease H"/>
    <property type="match status" value="1"/>
</dbReference>
<keyword evidence="10" id="KW-0067">ATP-binding</keyword>
<dbReference type="GO" id="GO:0043139">
    <property type="term" value="F:5'-3' DNA helicase activity"/>
    <property type="evidence" value="ECO:0007669"/>
    <property type="project" value="UniProtKB-EC"/>
</dbReference>
<evidence type="ECO:0000256" key="6">
    <source>
        <dbReference type="ARBA" id="ARBA00022741"/>
    </source>
</evidence>
<dbReference type="CDD" id="cd18788">
    <property type="entry name" value="SF2_C_XPD"/>
    <property type="match status" value="1"/>
</dbReference>
<keyword evidence="6" id="KW-0547">Nucleotide-binding</keyword>
<dbReference type="InterPro" id="IPR006554">
    <property type="entry name" value="Helicase-like_DEXD_c2"/>
</dbReference>
<dbReference type="GO" id="GO:0003677">
    <property type="term" value="F:DNA binding"/>
    <property type="evidence" value="ECO:0007669"/>
    <property type="project" value="InterPro"/>
</dbReference>
<dbReference type="AlphaFoldDB" id="A0A8D9B334"/>
<evidence type="ECO:0000259" key="20">
    <source>
        <dbReference type="PROSITE" id="PS50879"/>
    </source>
</evidence>
<keyword evidence="15" id="KW-0539">Nucleus</keyword>
<evidence type="ECO:0000256" key="10">
    <source>
        <dbReference type="ARBA" id="ARBA00022840"/>
    </source>
</evidence>
<evidence type="ECO:0000256" key="4">
    <source>
        <dbReference type="ARBA" id="ARBA00022485"/>
    </source>
</evidence>
<feature type="domain" description="RNase H type-1" evidence="20">
    <location>
        <begin position="908"/>
        <end position="1055"/>
    </location>
</feature>
<dbReference type="CDD" id="cd09280">
    <property type="entry name" value="RNase_HI_eukaryote_like"/>
    <property type="match status" value="1"/>
</dbReference>
<dbReference type="SUPFAM" id="SSF53098">
    <property type="entry name" value="Ribonuclease H-like"/>
    <property type="match status" value="1"/>
</dbReference>
<dbReference type="PROSITE" id="PS51193">
    <property type="entry name" value="HELICASE_ATP_BIND_2"/>
    <property type="match status" value="1"/>
</dbReference>
<keyword evidence="9" id="KW-0347">Helicase</keyword>
<dbReference type="InterPro" id="IPR027417">
    <property type="entry name" value="P-loop_NTPase"/>
</dbReference>
<dbReference type="SMART" id="SM00488">
    <property type="entry name" value="DEXDc2"/>
    <property type="match status" value="1"/>
</dbReference>
<dbReference type="InterPro" id="IPR014013">
    <property type="entry name" value="Helic_SF1/SF2_ATP-bd_DinG/Rad3"/>
</dbReference>
<dbReference type="GO" id="GO:1990918">
    <property type="term" value="P:double-strand break repair involved in meiotic recombination"/>
    <property type="evidence" value="ECO:0007669"/>
    <property type="project" value="TreeGrafter"/>
</dbReference>
<protein>
    <recommendedName>
        <fullName evidence="16">DNA 5'-3' helicase</fullName>
        <ecNumber evidence="16">5.6.2.3</ecNumber>
    </recommendedName>
    <alternativeName>
        <fullName evidence="18">DNA 5'-3' helicase FANCJ</fullName>
    </alternativeName>
</protein>
<dbReference type="EMBL" id="HBUF01598959">
    <property type="protein sequence ID" value="CAG6775570.1"/>
    <property type="molecule type" value="Transcribed_RNA"/>
</dbReference>
<dbReference type="InterPro" id="IPR010614">
    <property type="entry name" value="RAD3-like_helicase_DEAD"/>
</dbReference>
<dbReference type="Pfam" id="PF13307">
    <property type="entry name" value="Helicase_C_2"/>
    <property type="match status" value="1"/>
</dbReference>
<dbReference type="FunFam" id="3.40.50.300:FF:000731">
    <property type="entry name" value="Fanconi anemia group J protein homolog"/>
    <property type="match status" value="1"/>
</dbReference>
<feature type="region of interest" description="Disordered" evidence="19">
    <location>
        <begin position="853"/>
        <end position="903"/>
    </location>
</feature>
<keyword evidence="4" id="KW-0004">4Fe-4S</keyword>
<evidence type="ECO:0000256" key="15">
    <source>
        <dbReference type="ARBA" id="ARBA00023242"/>
    </source>
</evidence>
<comment type="catalytic activity">
    <reaction evidence="17">
        <text>ATP + H2O = ADP + phosphate + H(+)</text>
        <dbReference type="Rhea" id="RHEA:13065"/>
        <dbReference type="ChEBI" id="CHEBI:15377"/>
        <dbReference type="ChEBI" id="CHEBI:15378"/>
        <dbReference type="ChEBI" id="CHEBI:30616"/>
        <dbReference type="ChEBI" id="CHEBI:43474"/>
        <dbReference type="ChEBI" id="CHEBI:456216"/>
        <dbReference type="EC" id="5.6.2.3"/>
    </reaction>
</comment>
<dbReference type="InterPro" id="IPR036397">
    <property type="entry name" value="RNaseH_sf"/>
</dbReference>
<feature type="compositionally biased region" description="Low complexity" evidence="19">
    <location>
        <begin position="187"/>
        <end position="204"/>
    </location>
</feature>
<dbReference type="InterPro" id="IPR013020">
    <property type="entry name" value="Rad3/Chl1-like"/>
</dbReference>
<evidence type="ECO:0000256" key="3">
    <source>
        <dbReference type="ARBA" id="ARBA00008792"/>
    </source>
</evidence>
<evidence type="ECO:0000256" key="12">
    <source>
        <dbReference type="ARBA" id="ARBA00023014"/>
    </source>
</evidence>
<evidence type="ECO:0000256" key="16">
    <source>
        <dbReference type="ARBA" id="ARBA00044969"/>
    </source>
</evidence>
<evidence type="ECO:0000256" key="7">
    <source>
        <dbReference type="ARBA" id="ARBA00022763"/>
    </source>
</evidence>
<feature type="compositionally biased region" description="Polar residues" evidence="19">
    <location>
        <begin position="125"/>
        <end position="136"/>
    </location>
</feature>
<feature type="compositionally biased region" description="Polar residues" evidence="19">
    <location>
        <begin position="147"/>
        <end position="156"/>
    </location>
</feature>
<sequence length="1071" mass="119796">MEEDLLRESSSKLQGVLPSLEQKPKSKRYEIGGVIIEFPFPFEAYPAQKSMMEKVIQGCNQAENCLLESPSGSGKTLALLCSVLAWQRNEKELAQQQNILPAQQATKNELRNTTSTNVPLLKPPASNSPLFTPNQTSSSKVMDSSSTAGQGQSSDLTMDIHRDGEEDFLPSKRIKLSPDVTSIAGTSSSADNLDSTMSSSSLSDESVEKVPVSSVPTIFYGTRTHKQITQIVRELKKTVYKDQLRMTILSSRKHTCINKEVRRSKKNINDHCQELKETENNNCSYLCELNEMGLPPITAVWDIEELVTIGEKHSSCPYYVARELVNTADIVFCPYNYVIDPLIRKSLELKIDKSIILLDEAHNIEDVSRESASGSFELNDINATLQECEQVAKFNNSVRDQLNSVAKFMASLGQWVHAMKGEVKDDASTQKGAVSWSGSYIVASFTNHGLGPDEYLDFKACLSQINSSEDELRAAPKKNRMDKLKILGGRSKNLLSNIEFILGLLFKGANCEDYHVCMESAVAFDQGESNRWYRTNRAPMSIKYTLHFWCLNSALVFADIRDSARSVILTSGTLAPVDSFQSELGTQFPIKLEANHVIDKDQVFIGALGRGPTNFPLIATYKNRQDNDFQDELGRLVLGVCEIVPYGVLCFLPSYAYLKQLFKRWSSTGLMDKIREHKSVFCEPRRNNELEDIMLGYFAAIKQAEQNVNTNTGALLFAVFRGKISEGIDFPDNCARSVISVGIPFPSVQDEKVKLKKVYNDTHSQKKGLLKGGDWYQIQAFRALNQGLGRCIRHRKDWGAILLVDLRFNSFQEKLSKWVRNQVQNSSTHASFMENLKTFVRRRIEIQQEEERCKLEEDNLNEEKAENNDTPQSDNASSSPAKTEGTCDTQDTASSTNSEDNFTFSMDGDNHVVVYTDGACSRNGMDNAAAGFGVFFGERNPLNLSGKVTGRVTNNHAEIQGAINAIKQAKKANIDKICIKTDSKFMISCITEWMPKWKHNGWRRADGKPVLNKEELMILNKEITNMGSVKWEYVPAHALVAGNEEADRMAKEACGQSCDKKGGVKSWSKFK</sequence>
<feature type="compositionally biased region" description="Polar residues" evidence="19">
    <location>
        <begin position="868"/>
        <end position="903"/>
    </location>
</feature>
<dbReference type="GO" id="GO:0004523">
    <property type="term" value="F:RNA-DNA hybrid ribonuclease activity"/>
    <property type="evidence" value="ECO:0007669"/>
    <property type="project" value="InterPro"/>
</dbReference>
<dbReference type="Pfam" id="PF00075">
    <property type="entry name" value="RNase_H"/>
    <property type="match status" value="1"/>
</dbReference>
<keyword evidence="7" id="KW-0227">DNA damage</keyword>
<dbReference type="InterPro" id="IPR002464">
    <property type="entry name" value="DNA/RNA_helicase_DEAH_CS"/>
</dbReference>
<evidence type="ECO:0000256" key="8">
    <source>
        <dbReference type="ARBA" id="ARBA00022801"/>
    </source>
</evidence>